<evidence type="ECO:0000256" key="3">
    <source>
        <dbReference type="ARBA" id="ARBA00022833"/>
    </source>
</evidence>
<dbReference type="FunFam" id="3.20.20.140:FF:000014">
    <property type="entry name" value="5-methylthioadenosine/S-adenosylhomocysteine deaminase"/>
    <property type="match status" value="1"/>
</dbReference>
<dbReference type="CDD" id="cd01298">
    <property type="entry name" value="ATZ_TRZ_like"/>
    <property type="match status" value="1"/>
</dbReference>
<keyword evidence="1 4" id="KW-0479">Metal-binding</keyword>
<gene>
    <name evidence="4" type="primary">mtaD</name>
    <name evidence="6" type="ORF">TH606_08210</name>
</gene>
<keyword evidence="3 4" id="KW-0862">Zinc</keyword>
<comment type="caution">
    <text evidence="4">Lacks conserved residue(s) required for the propagation of feature annotation.</text>
</comment>
<protein>
    <recommendedName>
        <fullName evidence="4">5-methylthioadenosine/S-adenosylhomocysteine deaminase</fullName>
        <shortName evidence="4">MTA/SAH deaminase</shortName>
        <ecNumber evidence="4">3.5.4.28</ecNumber>
        <ecNumber evidence="4">3.5.4.31</ecNumber>
    </recommendedName>
</protein>
<comment type="similarity">
    <text evidence="4">Belongs to the metallo-dependent hydrolases superfamily. MTA/SAH deaminase family.</text>
</comment>
<proteinExistence type="inferred from homology"/>
<feature type="binding site" evidence="4">
    <location>
        <position position="300"/>
    </location>
    <ligand>
        <name>substrate</name>
    </ligand>
</feature>
<dbReference type="SUPFAM" id="SSF51338">
    <property type="entry name" value="Composite domain of metallo-dependent hydrolases"/>
    <property type="match status" value="2"/>
</dbReference>
<evidence type="ECO:0000256" key="4">
    <source>
        <dbReference type="HAMAP-Rule" id="MF_01281"/>
    </source>
</evidence>
<dbReference type="GO" id="GO:0090614">
    <property type="term" value="F:5'-methylthioadenosine deaminase activity"/>
    <property type="evidence" value="ECO:0007669"/>
    <property type="project" value="UniProtKB-UniRule"/>
</dbReference>
<dbReference type="AlphaFoldDB" id="A0A177E5E0"/>
<evidence type="ECO:0000259" key="5">
    <source>
        <dbReference type="Pfam" id="PF01979"/>
    </source>
</evidence>
<feature type="binding site" evidence="4">
    <location>
        <position position="212"/>
    </location>
    <ligand>
        <name>Zn(2+)</name>
        <dbReference type="ChEBI" id="CHEBI:29105"/>
    </ligand>
</feature>
<dbReference type="RefSeq" id="WP_068542792.1">
    <property type="nucleotide sequence ID" value="NZ_LSFI01000037.1"/>
</dbReference>
<dbReference type="OrthoDB" id="9807210at2"/>
<dbReference type="InterPro" id="IPR023512">
    <property type="entry name" value="Deaminase_MtaD/DadD"/>
</dbReference>
<dbReference type="EC" id="3.5.4.28" evidence="4"/>
<dbReference type="STRING" id="1795632.TH606_08210"/>
<dbReference type="InterPro" id="IPR050287">
    <property type="entry name" value="MTA/SAH_deaminase"/>
</dbReference>
<dbReference type="GO" id="GO:0046872">
    <property type="term" value="F:metal ion binding"/>
    <property type="evidence" value="ECO:0007669"/>
    <property type="project" value="UniProtKB-KW"/>
</dbReference>
<evidence type="ECO:0000256" key="1">
    <source>
        <dbReference type="ARBA" id="ARBA00022723"/>
    </source>
</evidence>
<feature type="binding site" evidence="4">
    <location>
        <position position="66"/>
    </location>
    <ligand>
        <name>Zn(2+)</name>
        <dbReference type="ChEBI" id="CHEBI:29105"/>
    </ligand>
</feature>
<comment type="function">
    <text evidence="4">Catalyzes the deamination of 5-methylthioadenosine and S-adenosyl-L-homocysteine into 5-methylthioinosine and S-inosyl-L-homocysteine, respectively. Is also able to deaminate adenosine.</text>
</comment>
<dbReference type="InterPro" id="IPR011059">
    <property type="entry name" value="Metal-dep_hydrolase_composite"/>
</dbReference>
<sequence>MQILSAQYVITSAKNPPLIDGALVIEKGKILDIGPKKQIFSHYAQAEVIDFGESILFPGLVNAHTHASMTIFRGLADDLPLMTWLENYIFPVERHLKPEWVYWGAKLAIAEMFRSGVTLFADMYLFEEEVIKAVEEAGVKATLGEGLFDFPSPNYGPLENGLALTEKLFKDFAEHSRIKIMACPHATYTCSPDTLKAVANIAERYDALIHIHLSETKDEVSLIKARYGKTPPFHLDSLGLLNERLLVAHAVQLTDEEIELLAKRQVKVAHCPESNLKLGSGVAPVPALLEAGVCVGLGTDGPASNNDLDLIGEMRTAALIQKGLTFDPTKLPAKDVFSMATSLGAEALGWPELGCLTKDGPADLAVIRLSSSHLTPCYDPISILVYSARAGDVTDVMVAGEFVMRDSRILTFDEDEAKQKVLEISQEIKALLGR</sequence>
<comment type="cofactor">
    <cofactor evidence="4">
        <name>Zn(2+)</name>
        <dbReference type="ChEBI" id="CHEBI:29105"/>
    </cofactor>
    <text evidence="4">Binds 1 zinc ion per subunit.</text>
</comment>
<comment type="caution">
    <text evidence="6">The sequence shown here is derived from an EMBL/GenBank/DDBJ whole genome shotgun (WGS) entry which is preliminary data.</text>
</comment>
<reference evidence="6 7" key="1">
    <citation type="submission" date="2016-02" db="EMBL/GenBank/DDBJ databases">
        <title>Draft genome sequence of Thermodesulfatator sp. S606.</title>
        <authorList>
            <person name="Lai Q."/>
            <person name="Cao J."/>
            <person name="Dupont S."/>
            <person name="Shao Z."/>
            <person name="Jebbar M."/>
            <person name="Alain K."/>
        </authorList>
    </citation>
    <scope>NUCLEOTIDE SEQUENCE [LARGE SCALE GENOMIC DNA]</scope>
    <source>
        <strain evidence="6 7">S606</strain>
    </source>
</reference>
<dbReference type="InterPro" id="IPR006680">
    <property type="entry name" value="Amidohydro-rel"/>
</dbReference>
<feature type="domain" description="Amidohydrolase-related" evidence="5">
    <location>
        <begin position="55"/>
        <end position="403"/>
    </location>
</feature>
<dbReference type="SUPFAM" id="SSF51556">
    <property type="entry name" value="Metallo-dependent hydrolases"/>
    <property type="match status" value="1"/>
</dbReference>
<feature type="binding site" evidence="4">
    <location>
        <position position="64"/>
    </location>
    <ligand>
        <name>Zn(2+)</name>
        <dbReference type="ChEBI" id="CHEBI:29105"/>
    </ligand>
</feature>
<evidence type="ECO:0000256" key="2">
    <source>
        <dbReference type="ARBA" id="ARBA00022801"/>
    </source>
</evidence>
<feature type="binding site" evidence="4">
    <location>
        <position position="93"/>
    </location>
    <ligand>
        <name>substrate</name>
    </ligand>
</feature>
<dbReference type="InterPro" id="IPR032466">
    <property type="entry name" value="Metal_Hydrolase"/>
</dbReference>
<dbReference type="Pfam" id="PF01979">
    <property type="entry name" value="Amidohydro_1"/>
    <property type="match status" value="1"/>
</dbReference>
<keyword evidence="2 4" id="KW-0378">Hydrolase</keyword>
<accession>A0A177E5E0</accession>
<dbReference type="EMBL" id="LSFI01000037">
    <property type="protein sequence ID" value="OAG27183.1"/>
    <property type="molecule type" value="Genomic_DNA"/>
</dbReference>
<organism evidence="6 7">
    <name type="scientific">Thermodesulfatator autotrophicus</name>
    <dbReference type="NCBI Taxonomy" id="1795632"/>
    <lineage>
        <taxon>Bacteria</taxon>
        <taxon>Pseudomonadati</taxon>
        <taxon>Thermodesulfobacteriota</taxon>
        <taxon>Thermodesulfobacteria</taxon>
        <taxon>Thermodesulfobacteriales</taxon>
        <taxon>Thermodesulfatatoraceae</taxon>
        <taxon>Thermodesulfatator</taxon>
    </lineage>
</organism>
<comment type="catalytic activity">
    <reaction evidence="4">
        <text>S-methyl-5'-thioadenosine + H2O + H(+) = S-methyl-5'-thioinosine + NH4(+)</text>
        <dbReference type="Rhea" id="RHEA:25025"/>
        <dbReference type="ChEBI" id="CHEBI:15377"/>
        <dbReference type="ChEBI" id="CHEBI:15378"/>
        <dbReference type="ChEBI" id="CHEBI:17509"/>
        <dbReference type="ChEBI" id="CHEBI:28938"/>
        <dbReference type="ChEBI" id="CHEBI:48595"/>
        <dbReference type="EC" id="3.5.4.31"/>
    </reaction>
</comment>
<dbReference type="Gene3D" id="2.30.40.10">
    <property type="entry name" value="Urease, subunit C, domain 1"/>
    <property type="match status" value="1"/>
</dbReference>
<name>A0A177E5E0_9BACT</name>
<feature type="binding site" evidence="4">
    <location>
        <position position="300"/>
    </location>
    <ligand>
        <name>Zn(2+)</name>
        <dbReference type="ChEBI" id="CHEBI:29105"/>
    </ligand>
</feature>
<dbReference type="PANTHER" id="PTHR43794:SF11">
    <property type="entry name" value="AMIDOHYDROLASE-RELATED DOMAIN-CONTAINING PROTEIN"/>
    <property type="match status" value="1"/>
</dbReference>
<feature type="binding site" evidence="4">
    <location>
        <position position="185"/>
    </location>
    <ligand>
        <name>substrate</name>
    </ligand>
</feature>
<dbReference type="GO" id="GO:0050270">
    <property type="term" value="F:S-adenosylhomocysteine deaminase activity"/>
    <property type="evidence" value="ECO:0007669"/>
    <property type="project" value="UniProtKB-UniRule"/>
</dbReference>
<evidence type="ECO:0000313" key="6">
    <source>
        <dbReference type="EMBL" id="OAG27183.1"/>
    </source>
</evidence>
<dbReference type="Gene3D" id="3.20.20.140">
    <property type="entry name" value="Metal-dependent hydrolases"/>
    <property type="match status" value="1"/>
</dbReference>
<dbReference type="HAMAP" id="MF_01281">
    <property type="entry name" value="MTA_SAH_deamin"/>
    <property type="match status" value="1"/>
</dbReference>
<feature type="binding site" evidence="4">
    <location>
        <position position="215"/>
    </location>
    <ligand>
        <name>substrate</name>
    </ligand>
</feature>
<dbReference type="Proteomes" id="UP000076964">
    <property type="component" value="Unassembled WGS sequence"/>
</dbReference>
<dbReference type="PANTHER" id="PTHR43794">
    <property type="entry name" value="AMINOHYDROLASE SSNA-RELATED"/>
    <property type="match status" value="1"/>
</dbReference>
<keyword evidence="7" id="KW-1185">Reference proteome</keyword>
<evidence type="ECO:0000313" key="7">
    <source>
        <dbReference type="Proteomes" id="UP000076964"/>
    </source>
</evidence>
<dbReference type="EC" id="3.5.4.31" evidence="4"/>
<comment type="catalytic activity">
    <reaction evidence="4">
        <text>S-adenosyl-L-homocysteine + H2O + H(+) = S-inosyl-L-homocysteine + NH4(+)</text>
        <dbReference type="Rhea" id="RHEA:20716"/>
        <dbReference type="ChEBI" id="CHEBI:15377"/>
        <dbReference type="ChEBI" id="CHEBI:15378"/>
        <dbReference type="ChEBI" id="CHEBI:28938"/>
        <dbReference type="ChEBI" id="CHEBI:57856"/>
        <dbReference type="ChEBI" id="CHEBI:57985"/>
        <dbReference type="EC" id="3.5.4.28"/>
    </reaction>
</comment>